<dbReference type="AlphaFoldDB" id="A0A3B0T405"/>
<proteinExistence type="predicted"/>
<dbReference type="Pfam" id="PF10938">
    <property type="entry name" value="YfdX"/>
    <property type="match status" value="1"/>
</dbReference>
<reference evidence="1" key="1">
    <citation type="submission" date="2018-06" db="EMBL/GenBank/DDBJ databases">
        <authorList>
            <person name="Zhirakovskaya E."/>
        </authorList>
    </citation>
    <scope>NUCLEOTIDE SEQUENCE</scope>
</reference>
<gene>
    <name evidence="1" type="ORF">MNBD_BACTEROID05-783</name>
</gene>
<evidence type="ECO:0008006" key="2">
    <source>
        <dbReference type="Google" id="ProtNLM"/>
    </source>
</evidence>
<protein>
    <recommendedName>
        <fullName evidence="2">YfdX protein</fullName>
    </recommendedName>
</protein>
<name>A0A3B0T405_9ZZZZ</name>
<dbReference type="InterPro" id="IPR021236">
    <property type="entry name" value="Uncharacterised_YfdX"/>
</dbReference>
<dbReference type="EMBL" id="UOEN01000171">
    <property type="protein sequence ID" value="VAW13491.1"/>
    <property type="molecule type" value="Genomic_DNA"/>
</dbReference>
<accession>A0A3B0T405</accession>
<organism evidence="1">
    <name type="scientific">hydrothermal vent metagenome</name>
    <dbReference type="NCBI Taxonomy" id="652676"/>
    <lineage>
        <taxon>unclassified sequences</taxon>
        <taxon>metagenomes</taxon>
        <taxon>ecological metagenomes</taxon>
    </lineage>
</organism>
<sequence length="313" mass="35114">MKLLRVFILLSMFTVGAISSVVQAQNQQTSKNDKVIKAVEKKKTQELDEESDKVVREALDGVILTKKAYQLLDQDKSSKAKEIIIQSLSKIDAAIEANQDVILLPIEADVQVLMGVYDLSTAIGRKEAALESLNLGNLQAARALLTPMVDEIDVEVVSIPIIAYKRKLNDALGYLENSKKWEARQSLKEALSLFILTKEVLPIPLVEAEALIDEAVITETTDKQKAVELLEQANDALSLVAVLGYTTKEDKELWDQLRKENKKLSKFKHRQMKKNMSKKINALGDKIKDGTSEVHKKMTDQINKIKEKLSFKK</sequence>
<evidence type="ECO:0000313" key="1">
    <source>
        <dbReference type="EMBL" id="VAW13491.1"/>
    </source>
</evidence>